<dbReference type="RefSeq" id="WP_074841478.1">
    <property type="nucleotide sequence ID" value="NZ_CP047056.1"/>
</dbReference>
<evidence type="ECO:0000313" key="6">
    <source>
        <dbReference type="Proteomes" id="UP000243374"/>
    </source>
</evidence>
<reference evidence="5 6" key="1">
    <citation type="submission" date="2016-10" db="EMBL/GenBank/DDBJ databases">
        <authorList>
            <person name="Varghese N."/>
            <person name="Submissions S."/>
        </authorList>
    </citation>
    <scope>NUCLEOTIDE SEQUENCE [LARGE SCALE GENOMIC DNA]</scope>
    <source>
        <strain evidence="5 6">22B</strain>
    </source>
</reference>
<accession>A0A662ZBS4</accession>
<proteinExistence type="inferred from homology"/>
<keyword evidence="3 4" id="KW-0413">Isomerase</keyword>
<gene>
    <name evidence="5" type="ORF">SAMN04487865_10617</name>
</gene>
<dbReference type="EC" id="5.1.3.11" evidence="4"/>
<protein>
    <recommendedName>
        <fullName evidence="4">Cellobiose 2-epimerase</fullName>
        <shortName evidence="4">CE</shortName>
        <ecNumber evidence="4">5.1.3.11</ecNumber>
    </recommendedName>
</protein>
<organism evidence="5 6">
    <name type="scientific">Succinivibrio dextrinosolvens</name>
    <dbReference type="NCBI Taxonomy" id="83771"/>
    <lineage>
        <taxon>Bacteria</taxon>
        <taxon>Pseudomonadati</taxon>
        <taxon>Pseudomonadota</taxon>
        <taxon>Gammaproteobacteria</taxon>
        <taxon>Aeromonadales</taxon>
        <taxon>Succinivibrionaceae</taxon>
        <taxon>Succinivibrio</taxon>
    </lineage>
</organism>
<sequence length="405" mass="47404">MNYRDEMVRKFRDEACAILDFWANYRDDAFGGFYSYSSFTGEINPQAEKGVLLHSRILWAFSKGYNVLKEKKYLELAKHCYDFLKDVCYDKASGGVYWSVSYDGKVLDSQKHIYNQGFFIYALSEYYLASGDAEALDLALKVFHLCEDHAFDEVYGGYREAFDRYFKPIENTLVCDTAEGILTEKSMNTHLHIMEAYTKLYEASHDEIVYKKLYELTKLILEKIIDEDSHYGLFFTRDWRCASKDISFGHDIEGTWLMDKAADQIKDAEFVKKLKAVTLKMAEVTAWQALDYDGAVFSELREGHLLDADRIWWVQAESMVGFMNAFEKSGRQKFLKLSLDCFRIIVSQLKDKVNDEWFWKVNRYGVPYEDKPKVEPWKCPYHNARACLEMYSRLMSADCEQLNVF</sequence>
<evidence type="ECO:0000256" key="1">
    <source>
        <dbReference type="ARBA" id="ARBA00001470"/>
    </source>
</evidence>
<evidence type="ECO:0000313" key="5">
    <source>
        <dbReference type="EMBL" id="SFK36451.1"/>
    </source>
</evidence>
<comment type="function">
    <text evidence="4">Catalyzes the reversible epimerization of cellobiose to 4-O-beta-D-glucopyranosyl-D-mannose (Glc-Man).</text>
</comment>
<comment type="similarity">
    <text evidence="2">Belongs to the N-acylglucosamine 2-epimerase family.</text>
</comment>
<evidence type="ECO:0000256" key="2">
    <source>
        <dbReference type="ARBA" id="ARBA00008558"/>
    </source>
</evidence>
<dbReference type="SUPFAM" id="SSF48208">
    <property type="entry name" value="Six-hairpin glycosidases"/>
    <property type="match status" value="1"/>
</dbReference>
<dbReference type="InterPro" id="IPR008928">
    <property type="entry name" value="6-hairpin_glycosidase_sf"/>
</dbReference>
<dbReference type="AlphaFoldDB" id="A0A662ZBS4"/>
<dbReference type="HAMAP" id="MF_00929">
    <property type="entry name" value="Cellobiose_2_epim"/>
    <property type="match status" value="1"/>
</dbReference>
<evidence type="ECO:0000256" key="4">
    <source>
        <dbReference type="HAMAP-Rule" id="MF_00929"/>
    </source>
</evidence>
<comment type="catalytic activity">
    <reaction evidence="1 4">
        <text>D-cellobiose = beta-D-glucosyl-(1-&gt;4)-D-mannopyranose</text>
        <dbReference type="Rhea" id="RHEA:23384"/>
        <dbReference type="ChEBI" id="CHEBI:17057"/>
        <dbReference type="ChEBI" id="CHEBI:47931"/>
        <dbReference type="EC" id="5.1.3.11"/>
    </reaction>
</comment>
<dbReference type="Pfam" id="PF07221">
    <property type="entry name" value="GlcNAc_2-epim"/>
    <property type="match status" value="1"/>
</dbReference>
<dbReference type="GO" id="GO:0047736">
    <property type="term" value="F:cellobiose epimerase activity"/>
    <property type="evidence" value="ECO:0007669"/>
    <property type="project" value="UniProtKB-UniRule"/>
</dbReference>
<dbReference type="InterPro" id="IPR012341">
    <property type="entry name" value="6hp_glycosidase-like_sf"/>
</dbReference>
<name>A0A662ZBS4_9GAMM</name>
<dbReference type="GO" id="GO:0005975">
    <property type="term" value="P:carbohydrate metabolic process"/>
    <property type="evidence" value="ECO:0007669"/>
    <property type="project" value="InterPro"/>
</dbReference>
<dbReference type="Gene3D" id="1.50.10.10">
    <property type="match status" value="1"/>
</dbReference>
<comment type="similarity">
    <text evidence="4">Belongs to the cellobiose 2-epimerase family.</text>
</comment>
<evidence type="ECO:0000256" key="3">
    <source>
        <dbReference type="ARBA" id="ARBA00023235"/>
    </source>
</evidence>
<dbReference type="PANTHER" id="PTHR15108">
    <property type="entry name" value="N-ACYLGLUCOSAMINE-2-EPIMERASE"/>
    <property type="match status" value="1"/>
</dbReference>
<dbReference type="InterPro" id="IPR028584">
    <property type="entry name" value="Cellobiose_2_epim"/>
</dbReference>
<dbReference type="Proteomes" id="UP000243374">
    <property type="component" value="Unassembled WGS sequence"/>
</dbReference>
<keyword evidence="6" id="KW-1185">Reference proteome</keyword>
<dbReference type="InterPro" id="IPR010819">
    <property type="entry name" value="AGE/CE"/>
</dbReference>
<dbReference type="EMBL" id="FOSF01000061">
    <property type="protein sequence ID" value="SFK36451.1"/>
    <property type="molecule type" value="Genomic_DNA"/>
</dbReference>